<dbReference type="STRING" id="575788.VS_II1484"/>
<dbReference type="AlphaFoldDB" id="B7VU11"/>
<organism evidence="1 2">
    <name type="scientific">Vibrio atlanticus (strain LGP32)</name>
    <name type="common">Vibrio splendidus (strain Mel32)</name>
    <dbReference type="NCBI Taxonomy" id="575788"/>
    <lineage>
        <taxon>Bacteria</taxon>
        <taxon>Pseudomonadati</taxon>
        <taxon>Pseudomonadota</taxon>
        <taxon>Gammaproteobacteria</taxon>
        <taxon>Vibrionales</taxon>
        <taxon>Vibrionaceae</taxon>
        <taxon>Vibrio</taxon>
    </lineage>
</organism>
<accession>B7VU11</accession>
<sequence>MDIRLLKLGTRLVLMLFLLSFGLVNSNGYSFPSKPFQIHSAQEQSSQNEQSSSIKQCKQAATDNPSSYFECNKAQFGTDPSGDSSNYHDTESSLQAANFRRMLSNEQESVADLEPAYHLLIDLSPPSILASLLFNTPLLDSKLHWTSIVSSPSSRLSGWKEGNIQYSHFRELLS</sequence>
<reference evidence="1 2" key="1">
    <citation type="submission" date="2009-02" db="EMBL/GenBank/DDBJ databases">
        <title>Vibrio splendidus str. LGP32 complete genome.</title>
        <authorList>
            <person name="Mazel D."/>
            <person name="Le Roux F."/>
        </authorList>
    </citation>
    <scope>NUCLEOTIDE SEQUENCE [LARGE SCALE GENOMIC DNA]</scope>
    <source>
        <strain evidence="1 2">LGP32</strain>
    </source>
</reference>
<dbReference type="eggNOG" id="ENOG5031MXB">
    <property type="taxonomic scope" value="Bacteria"/>
</dbReference>
<dbReference type="HOGENOM" id="CLU_1539403_0_0_6"/>
<proteinExistence type="predicted"/>
<dbReference type="Proteomes" id="UP000009100">
    <property type="component" value="Chromosome 2"/>
</dbReference>
<gene>
    <name evidence="1" type="ordered locus">VS_II1484</name>
</gene>
<dbReference type="KEGG" id="vsp:VS_II1484"/>
<evidence type="ECO:0000313" key="2">
    <source>
        <dbReference type="Proteomes" id="UP000009100"/>
    </source>
</evidence>
<protein>
    <submittedName>
        <fullName evidence="1">Uncharacterized protein</fullName>
    </submittedName>
</protein>
<dbReference type="EMBL" id="FM954973">
    <property type="protein sequence ID" value="CAV27667.1"/>
    <property type="molecule type" value="Genomic_DNA"/>
</dbReference>
<name>B7VU11_VIBA3</name>
<evidence type="ECO:0000313" key="1">
    <source>
        <dbReference type="EMBL" id="CAV27667.1"/>
    </source>
</evidence>